<evidence type="ECO:0000313" key="2">
    <source>
        <dbReference type="WBParaSite" id="MBELARI_LOCUS18929.1"/>
    </source>
</evidence>
<dbReference type="WBParaSite" id="MBELARI_LOCUS18929.1">
    <property type="protein sequence ID" value="MBELARI_LOCUS18929.1"/>
    <property type="gene ID" value="MBELARI_LOCUS18929"/>
</dbReference>
<sequence>MEAQEIRSSETRLDVAVLPDVPFLRVLNYLSGLQIEKCRGISRLFQQRIDVNRKSLPTVQVYSLTIDQMKVNPEPLTNNHNEVEPTIFIAIEKDWSRMKYGAAPLRQALERFNHMFPGMSIKTLHLKLEYFDVATFHQLLKKLEECKVKCQNLLVTTEGKKFDWKDLRLVLLQLEPENFKLAILGETTLLTSSFWQDKCIRDRRGLAISARNLSFDDQVLLNFASPNFMLSYVTACTFAGIASFLNEWGAGIREVTKIRLLVRSDLNIREFFAMLSWNVKFETKLLGILSERSSTYGSNKRRLWNFVLRCWRTTTTTTSVIRGPP</sequence>
<proteinExistence type="predicted"/>
<reference evidence="2" key="1">
    <citation type="submission" date="2024-02" db="UniProtKB">
        <authorList>
            <consortium name="WormBaseParasite"/>
        </authorList>
    </citation>
    <scope>IDENTIFICATION</scope>
</reference>
<evidence type="ECO:0000313" key="1">
    <source>
        <dbReference type="Proteomes" id="UP000887575"/>
    </source>
</evidence>
<dbReference type="AlphaFoldDB" id="A0AAF3EXK0"/>
<evidence type="ECO:0008006" key="3">
    <source>
        <dbReference type="Google" id="ProtNLM"/>
    </source>
</evidence>
<organism evidence="1 2">
    <name type="scientific">Mesorhabditis belari</name>
    <dbReference type="NCBI Taxonomy" id="2138241"/>
    <lineage>
        <taxon>Eukaryota</taxon>
        <taxon>Metazoa</taxon>
        <taxon>Ecdysozoa</taxon>
        <taxon>Nematoda</taxon>
        <taxon>Chromadorea</taxon>
        <taxon>Rhabditida</taxon>
        <taxon>Rhabditina</taxon>
        <taxon>Rhabditomorpha</taxon>
        <taxon>Rhabditoidea</taxon>
        <taxon>Rhabditidae</taxon>
        <taxon>Mesorhabditinae</taxon>
        <taxon>Mesorhabditis</taxon>
    </lineage>
</organism>
<protein>
    <recommendedName>
        <fullName evidence="3">F-box domain-containing protein</fullName>
    </recommendedName>
</protein>
<dbReference type="Proteomes" id="UP000887575">
    <property type="component" value="Unassembled WGS sequence"/>
</dbReference>
<keyword evidence="1" id="KW-1185">Reference proteome</keyword>
<name>A0AAF3EXK0_9BILA</name>
<accession>A0AAF3EXK0</accession>